<dbReference type="EMBL" id="JABBGG010000002">
    <property type="protein sequence ID" value="NML60551.1"/>
    <property type="molecule type" value="Genomic_DNA"/>
</dbReference>
<name>A0A848HKU4_9BURK</name>
<accession>A0A848HKU4</accession>
<organism evidence="1 2">
    <name type="scientific">Massilia polaris</name>
    <dbReference type="NCBI Taxonomy" id="2728846"/>
    <lineage>
        <taxon>Bacteria</taxon>
        <taxon>Pseudomonadati</taxon>
        <taxon>Pseudomonadota</taxon>
        <taxon>Betaproteobacteria</taxon>
        <taxon>Burkholderiales</taxon>
        <taxon>Oxalobacteraceae</taxon>
        <taxon>Telluria group</taxon>
        <taxon>Massilia</taxon>
    </lineage>
</organism>
<dbReference type="Proteomes" id="UP000583752">
    <property type="component" value="Unassembled WGS sequence"/>
</dbReference>
<protein>
    <submittedName>
        <fullName evidence="1">Uncharacterized protein</fullName>
    </submittedName>
</protein>
<proteinExistence type="predicted"/>
<evidence type="ECO:0000313" key="1">
    <source>
        <dbReference type="EMBL" id="NML60551.1"/>
    </source>
</evidence>
<keyword evidence="2" id="KW-1185">Reference proteome</keyword>
<reference evidence="1 2" key="1">
    <citation type="submission" date="2020-04" db="EMBL/GenBank/DDBJ databases">
        <title>Massilia sp. RP-1-19 isolated from soil.</title>
        <authorList>
            <person name="Dahal R.H."/>
        </authorList>
    </citation>
    <scope>NUCLEOTIDE SEQUENCE [LARGE SCALE GENOMIC DNA]</scope>
    <source>
        <strain evidence="1 2">RP-1-19</strain>
    </source>
</reference>
<dbReference type="AlphaFoldDB" id="A0A848HKU4"/>
<evidence type="ECO:0000313" key="2">
    <source>
        <dbReference type="Proteomes" id="UP000583752"/>
    </source>
</evidence>
<gene>
    <name evidence="1" type="ORF">HHL21_05500</name>
</gene>
<dbReference type="RefSeq" id="WP_169464236.1">
    <property type="nucleotide sequence ID" value="NZ_JABBGG010000002.1"/>
</dbReference>
<sequence length="130" mass="14724">MTDDERRIAGGSVFVLSEVQDHIREFGIDALNFAADKATEDLLLKLNWKPSDVCGFILSLGSHRYHGSQWCYGSGTPKVPFATDAYIMGYNRFTKSERQAAEPPWIYFKFGFCSDDQTVEIFSIRPADEL</sequence>
<comment type="caution">
    <text evidence="1">The sequence shown here is derived from an EMBL/GenBank/DDBJ whole genome shotgun (WGS) entry which is preliminary data.</text>
</comment>